<dbReference type="EMBL" id="BMYX01000007">
    <property type="protein sequence ID" value="GGY13869.1"/>
    <property type="molecule type" value="Genomic_DNA"/>
</dbReference>
<reference evidence="1" key="1">
    <citation type="journal article" date="2014" name="Int. J. Syst. Evol. Microbiol.">
        <title>Complete genome sequence of Corynebacterium casei LMG S-19264T (=DSM 44701T), isolated from a smear-ripened cheese.</title>
        <authorList>
            <consortium name="US DOE Joint Genome Institute (JGI-PGF)"/>
            <person name="Walter F."/>
            <person name="Albersmeier A."/>
            <person name="Kalinowski J."/>
            <person name="Ruckert C."/>
        </authorList>
    </citation>
    <scope>NUCLEOTIDE SEQUENCE</scope>
    <source>
        <strain evidence="1">KCTC 32182</strain>
    </source>
</reference>
<name>A0A918P2A5_9NEIS</name>
<keyword evidence="2" id="KW-1185">Reference proteome</keyword>
<accession>A0A918P2A5</accession>
<evidence type="ECO:0000313" key="1">
    <source>
        <dbReference type="EMBL" id="GGY13869.1"/>
    </source>
</evidence>
<gene>
    <name evidence="1" type="ORF">GCM10011289_16530</name>
</gene>
<evidence type="ECO:0000313" key="2">
    <source>
        <dbReference type="Proteomes" id="UP000645257"/>
    </source>
</evidence>
<dbReference type="Proteomes" id="UP000645257">
    <property type="component" value="Unassembled WGS sequence"/>
</dbReference>
<sequence>MTIRNRESLKRHFREGALPRADHFGDLIDSMLNMNDEGFRKSVEQGFEVSAPQGYDALISFFREQDPELPAWRLELGGARDPLLVKSRETPDTAGAEGGSDAATAARLCLTQDGLVGIGTESPRAQLDVAGVVASHGRRGAPPAGVSLPLLANGRWQDLTGDLAGCQAFEVVAGAGHQGAGRFGLLHAIALNTYNPTLGIFNLFNRKRGIRATHGYYSRRCDRLQLRWFGSSGRNARYRLQIRTGCDFGEGVRIDVHLTQLWFDTHMDGLQP</sequence>
<protein>
    <submittedName>
        <fullName evidence="1">Uncharacterized protein</fullName>
    </submittedName>
</protein>
<reference evidence="1" key="2">
    <citation type="submission" date="2020-09" db="EMBL/GenBank/DDBJ databases">
        <authorList>
            <person name="Sun Q."/>
            <person name="Kim S."/>
        </authorList>
    </citation>
    <scope>NUCLEOTIDE SEQUENCE</scope>
    <source>
        <strain evidence="1">KCTC 32182</strain>
    </source>
</reference>
<comment type="caution">
    <text evidence="1">The sequence shown here is derived from an EMBL/GenBank/DDBJ whole genome shotgun (WGS) entry which is preliminary data.</text>
</comment>
<organism evidence="1 2">
    <name type="scientific">Paludibacterium paludis</name>
    <dbReference type="NCBI Taxonomy" id="1225769"/>
    <lineage>
        <taxon>Bacteria</taxon>
        <taxon>Pseudomonadati</taxon>
        <taxon>Pseudomonadota</taxon>
        <taxon>Betaproteobacteria</taxon>
        <taxon>Neisseriales</taxon>
        <taxon>Chromobacteriaceae</taxon>
        <taxon>Paludibacterium</taxon>
    </lineage>
</organism>
<proteinExistence type="predicted"/>
<dbReference type="AlphaFoldDB" id="A0A918P2A5"/>
<dbReference type="RefSeq" id="WP_189533172.1">
    <property type="nucleotide sequence ID" value="NZ_BMYX01000007.1"/>
</dbReference>